<evidence type="ECO:0000256" key="1">
    <source>
        <dbReference type="ARBA" id="ARBA00022614"/>
    </source>
</evidence>
<dbReference type="SUPFAM" id="SSF52058">
    <property type="entry name" value="L domain-like"/>
    <property type="match status" value="1"/>
</dbReference>
<organism evidence="9 10">
    <name type="scientific">Bos mutus grunniens</name>
    <name type="common">Wild yak</name>
    <name type="synonym">Bos grunniens</name>
    <dbReference type="NCBI Taxonomy" id="30521"/>
    <lineage>
        <taxon>Eukaryota</taxon>
        <taxon>Metazoa</taxon>
        <taxon>Chordata</taxon>
        <taxon>Craniata</taxon>
        <taxon>Vertebrata</taxon>
        <taxon>Euteleostomi</taxon>
        <taxon>Mammalia</taxon>
        <taxon>Eutheria</taxon>
        <taxon>Laurasiatheria</taxon>
        <taxon>Artiodactyla</taxon>
        <taxon>Ruminantia</taxon>
        <taxon>Pecora</taxon>
        <taxon>Bovidae</taxon>
        <taxon>Bovinae</taxon>
        <taxon>Bos</taxon>
    </lineage>
</organism>
<keyword evidence="1" id="KW-0433">Leucine-rich repeat</keyword>
<dbReference type="Pfam" id="PF13855">
    <property type="entry name" value="LRR_8"/>
    <property type="match status" value="1"/>
</dbReference>
<dbReference type="Gene3D" id="2.60.40.10">
    <property type="entry name" value="Immunoglobulins"/>
    <property type="match status" value="2"/>
</dbReference>
<dbReference type="InterPro" id="IPR003591">
    <property type="entry name" value="Leu-rich_rpt_typical-subtyp"/>
</dbReference>
<evidence type="ECO:0000313" key="9">
    <source>
        <dbReference type="Ensembl" id="ENSBGRP00000042070.1"/>
    </source>
</evidence>
<reference evidence="9" key="2">
    <citation type="submission" date="2025-08" db="UniProtKB">
        <authorList>
            <consortium name="Ensembl"/>
        </authorList>
    </citation>
    <scope>IDENTIFICATION</scope>
</reference>
<dbReference type="InterPro" id="IPR032675">
    <property type="entry name" value="LRR_dom_sf"/>
</dbReference>
<dbReference type="InterPro" id="IPR036179">
    <property type="entry name" value="Ig-like_dom_sf"/>
</dbReference>
<dbReference type="SMART" id="SM00409">
    <property type="entry name" value="IG"/>
    <property type="match status" value="1"/>
</dbReference>
<protein>
    <submittedName>
        <fullName evidence="9">Leucine rich repeat, Ig-like and transmembrane domains 2</fullName>
    </submittedName>
</protein>
<keyword evidence="10" id="KW-1185">Reference proteome</keyword>
<evidence type="ECO:0000256" key="7">
    <source>
        <dbReference type="SAM" id="SignalP"/>
    </source>
</evidence>
<reference evidence="9" key="1">
    <citation type="submission" date="2019-05" db="EMBL/GenBank/DDBJ databases">
        <authorList>
            <person name="Zhang S."/>
            <person name="Liu J."/>
        </authorList>
    </citation>
    <scope>NUCLEOTIDE SEQUENCE [LARGE SCALE GENOMIC DNA]</scope>
</reference>
<gene>
    <name evidence="9" type="primary">LRIT2</name>
</gene>
<dbReference type="SMART" id="SM00364">
    <property type="entry name" value="LRR_BAC"/>
    <property type="match status" value="3"/>
</dbReference>
<dbReference type="InterPro" id="IPR003599">
    <property type="entry name" value="Ig_sub"/>
</dbReference>
<feature type="region of interest" description="Disordered" evidence="6">
    <location>
        <begin position="490"/>
        <end position="542"/>
    </location>
</feature>
<feature type="compositionally biased region" description="Basic and acidic residues" evidence="6">
    <location>
        <begin position="522"/>
        <end position="534"/>
    </location>
</feature>
<dbReference type="InterPro" id="IPR013783">
    <property type="entry name" value="Ig-like_fold"/>
</dbReference>
<evidence type="ECO:0000256" key="6">
    <source>
        <dbReference type="SAM" id="MobiDB-lite"/>
    </source>
</evidence>
<evidence type="ECO:0000259" key="8">
    <source>
        <dbReference type="PROSITE" id="PS50835"/>
    </source>
</evidence>
<sequence length="542" mass="60112">MASVPHYFLLVLVFLDSHVAQPSCLPGCACSEESFGRTLKCVSISLGEIPRNLSEEFKQVRIEHSPVFELPRGFFINMHTLEYLWLNFDNVTVIHPGALEHLSELKELRLEGNKLRSVPWTAFRATPLLRILDLKHNRIDALPELALQFLVNLTYLDLSSNRLTVVSKNVFLNWPAYQKHRQSGHEAEILSSMVLALHDNPWLCDCRLRGLVQFIKSISLPVILVNPHLMCRGPLFKAGQLFTKRSSVFARASDLNPSANVSVQVGQNVTLTWRNLMVMLTSFTAEDATLSELVIPAAHLVDRGNYTCMASNSIGMSTVVISLRVQPAQALLAPRSVFSPSESSAYVDLRVVKQTVHGILLEWFVAADTPETWFTLYIASDEAFRKKVVHVGPGINTYTVDDLLPGTKYEICLSLGGQPPRQGRCVVFVTGRDDGGLEGRERLLHTTVILCAVLLAVPVGAYAWAAQAPCSCRGWGQRWCLHRRKAPRCPQAVPEHRDDPYRDHTAVCEDGLGPGGAEPEGDEQRAGEGDDHRGGLAWTSSP</sequence>
<dbReference type="Ensembl" id="ENSBGRT00000048784.1">
    <property type="protein sequence ID" value="ENSBGRP00000042070.1"/>
    <property type="gene ID" value="ENSBGRG00000026359.1"/>
</dbReference>
<dbReference type="InterPro" id="IPR036116">
    <property type="entry name" value="FN3_sf"/>
</dbReference>
<proteinExistence type="predicted"/>
<evidence type="ECO:0000256" key="2">
    <source>
        <dbReference type="ARBA" id="ARBA00022729"/>
    </source>
</evidence>
<dbReference type="Gene3D" id="3.80.10.10">
    <property type="entry name" value="Ribonuclease Inhibitor"/>
    <property type="match status" value="1"/>
</dbReference>
<evidence type="ECO:0000256" key="5">
    <source>
        <dbReference type="ARBA" id="ARBA00023319"/>
    </source>
</evidence>
<keyword evidence="3" id="KW-0677">Repeat</keyword>
<feature type="domain" description="Ig-like" evidence="8">
    <location>
        <begin position="221"/>
        <end position="322"/>
    </location>
</feature>
<dbReference type="SMART" id="SM00082">
    <property type="entry name" value="LRRCT"/>
    <property type="match status" value="1"/>
</dbReference>
<evidence type="ECO:0000256" key="3">
    <source>
        <dbReference type="ARBA" id="ARBA00022737"/>
    </source>
</evidence>
<feature type="signal peptide" evidence="7">
    <location>
        <begin position="1"/>
        <end position="20"/>
    </location>
</feature>
<dbReference type="GeneTree" id="ENSGT00940000159143"/>
<evidence type="ECO:0000256" key="4">
    <source>
        <dbReference type="ARBA" id="ARBA00023157"/>
    </source>
</evidence>
<dbReference type="InterPro" id="IPR000483">
    <property type="entry name" value="Cys-rich_flank_reg_C"/>
</dbReference>
<feature type="compositionally biased region" description="Basic and acidic residues" evidence="6">
    <location>
        <begin position="494"/>
        <end position="507"/>
    </location>
</feature>
<reference evidence="9" key="3">
    <citation type="submission" date="2025-09" db="UniProtKB">
        <authorList>
            <consortium name="Ensembl"/>
        </authorList>
    </citation>
    <scope>IDENTIFICATION</scope>
</reference>
<dbReference type="InterPro" id="IPR007110">
    <property type="entry name" value="Ig-like_dom"/>
</dbReference>
<name>A0A8B9YVV1_BOSMU</name>
<dbReference type="CDD" id="cd00063">
    <property type="entry name" value="FN3"/>
    <property type="match status" value="1"/>
</dbReference>
<dbReference type="SMART" id="SM00369">
    <property type="entry name" value="LRR_TYP"/>
    <property type="match status" value="4"/>
</dbReference>
<evidence type="ECO:0000313" key="10">
    <source>
        <dbReference type="Proteomes" id="UP000694520"/>
    </source>
</evidence>
<keyword evidence="4" id="KW-1015">Disulfide bond</keyword>
<feature type="chain" id="PRO_5034371892" evidence="7">
    <location>
        <begin position="21"/>
        <end position="542"/>
    </location>
</feature>
<keyword evidence="2 7" id="KW-0732">Signal</keyword>
<dbReference type="AlphaFoldDB" id="A0A8B9YVV1"/>
<dbReference type="InterPro" id="IPR001611">
    <property type="entry name" value="Leu-rich_rpt"/>
</dbReference>
<keyword evidence="5" id="KW-0393">Immunoglobulin domain</keyword>
<dbReference type="PROSITE" id="PS50835">
    <property type="entry name" value="IG_LIKE"/>
    <property type="match status" value="1"/>
</dbReference>
<dbReference type="SUPFAM" id="SSF48726">
    <property type="entry name" value="Immunoglobulin"/>
    <property type="match status" value="1"/>
</dbReference>
<accession>A0A8B9YVV1</accession>
<dbReference type="SUPFAM" id="SSF49265">
    <property type="entry name" value="Fibronectin type III"/>
    <property type="match status" value="1"/>
</dbReference>
<dbReference type="InterPro" id="IPR050467">
    <property type="entry name" value="LRFN"/>
</dbReference>
<dbReference type="InterPro" id="IPR003961">
    <property type="entry name" value="FN3_dom"/>
</dbReference>
<dbReference type="PROSITE" id="PS51450">
    <property type="entry name" value="LRR"/>
    <property type="match status" value="2"/>
</dbReference>
<dbReference type="PANTHER" id="PTHR45842">
    <property type="entry name" value="SYNAPTIC ADHESION-LIKE MOLECULE SALM"/>
    <property type="match status" value="1"/>
</dbReference>
<dbReference type="Proteomes" id="UP000694520">
    <property type="component" value="Chromosome 27"/>
</dbReference>
<dbReference type="PANTHER" id="PTHR45842:SF14">
    <property type="entry name" value="LEUCINE-RICH REPEAT, IMMUNOGLOBULIN-LIKE DOMAIN AND TRANSMEMBRANE DOMAIN-CONTAINING PROTEIN 2"/>
    <property type="match status" value="1"/>
</dbReference>